<feature type="compositionally biased region" description="Basic and acidic residues" evidence="2">
    <location>
        <begin position="354"/>
        <end position="364"/>
    </location>
</feature>
<dbReference type="WBParaSite" id="SSTP_0000226400.1">
    <property type="protein sequence ID" value="SSTP_0000226400.1"/>
    <property type="gene ID" value="SSTP_0000226400"/>
</dbReference>
<dbReference type="WBParaSite" id="TCONS_00006510.p1">
    <property type="protein sequence ID" value="TCONS_00006510.p1"/>
    <property type="gene ID" value="XLOC_004653"/>
</dbReference>
<protein>
    <submittedName>
        <fullName evidence="4">GRIP domain-containing protein</fullName>
    </submittedName>
</protein>
<evidence type="ECO:0000256" key="2">
    <source>
        <dbReference type="SAM" id="MobiDB-lite"/>
    </source>
</evidence>
<dbReference type="AlphaFoldDB" id="A0A0K0DYE9"/>
<accession>A0A0K0DYE9</accession>
<keyword evidence="3" id="KW-1185">Reference proteome</keyword>
<feature type="coiled-coil region" evidence="1">
    <location>
        <begin position="12"/>
        <end position="50"/>
    </location>
</feature>
<feature type="region of interest" description="Disordered" evidence="2">
    <location>
        <begin position="337"/>
        <end position="364"/>
    </location>
</feature>
<evidence type="ECO:0000313" key="4">
    <source>
        <dbReference type="WBParaSite" id="SSTP_0000226400.1"/>
    </source>
</evidence>
<sequence length="415" mass="46949">MDRKLSTILYEKEKLSKNISALDATIAEYIQKLIEENECLKAENESLKNNLFHSRGTPISTSQTVSSHCHYDISKSGDNISDNCLSSTFSSNSKDLLIKKKCVTAKINAMNELCSGMFQRLKSVALVIKDVLKDEDSEIIGDLVSCVDAAKYEISSSLHEVSILLGQDVEIQRDDADNCKDVNDHIGSLKDLSLSDSILITLKDNPNQELKKKYDELEKERDYYKELCENNASIDSANASNSGSLCDVSEDSRSEHGKENLRINYDQSYLLLHQVIRLVDNIINYCRKKADEVDVTLRNPLKNIEDVSKKAAKKLQQYDCLVTQTKSEDYYGNFVNKSSNNHHSPTNISNKIKGTHDNKKNSEESGFTKEIKIKLMKELKGIRETMVYVSEATTEMFAHCQFKNKPISEDKKILK</sequence>
<organism evidence="4">
    <name type="scientific">Strongyloides stercoralis</name>
    <name type="common">Threadworm</name>
    <dbReference type="NCBI Taxonomy" id="6248"/>
    <lineage>
        <taxon>Eukaryota</taxon>
        <taxon>Metazoa</taxon>
        <taxon>Ecdysozoa</taxon>
        <taxon>Nematoda</taxon>
        <taxon>Chromadorea</taxon>
        <taxon>Rhabditida</taxon>
        <taxon>Tylenchina</taxon>
        <taxon>Panagrolaimomorpha</taxon>
        <taxon>Strongyloidoidea</taxon>
        <taxon>Strongyloididae</taxon>
        <taxon>Strongyloides</taxon>
    </lineage>
</organism>
<reference evidence="4" key="1">
    <citation type="submission" date="2015-08" db="UniProtKB">
        <authorList>
            <consortium name="WormBaseParasite"/>
        </authorList>
    </citation>
    <scope>IDENTIFICATION</scope>
</reference>
<name>A0A0K0DYE9_STRER</name>
<evidence type="ECO:0000256" key="1">
    <source>
        <dbReference type="SAM" id="Coils"/>
    </source>
</evidence>
<proteinExistence type="predicted"/>
<evidence type="ECO:0000313" key="3">
    <source>
        <dbReference type="Proteomes" id="UP000035681"/>
    </source>
</evidence>
<feature type="compositionally biased region" description="Polar residues" evidence="2">
    <location>
        <begin position="337"/>
        <end position="352"/>
    </location>
</feature>
<keyword evidence="1" id="KW-0175">Coiled coil</keyword>
<dbReference type="Proteomes" id="UP000035681">
    <property type="component" value="Unplaced"/>
</dbReference>